<dbReference type="CDD" id="cd00082">
    <property type="entry name" value="HisKA"/>
    <property type="match status" value="1"/>
</dbReference>
<dbReference type="PANTHER" id="PTHR43047">
    <property type="entry name" value="TWO-COMPONENT HISTIDINE PROTEIN KINASE"/>
    <property type="match status" value="1"/>
</dbReference>
<feature type="domain" description="Response regulatory" evidence="8">
    <location>
        <begin position="515"/>
        <end position="631"/>
    </location>
</feature>
<protein>
    <recommendedName>
        <fullName evidence="2">histidine kinase</fullName>
        <ecNumber evidence="2">2.7.13.3</ecNumber>
    </recommendedName>
</protein>
<dbReference type="Pfam" id="PF02518">
    <property type="entry name" value="HATPase_c"/>
    <property type="match status" value="1"/>
</dbReference>
<dbReference type="SUPFAM" id="SSF52172">
    <property type="entry name" value="CheY-like"/>
    <property type="match status" value="1"/>
</dbReference>
<dbReference type="Gene3D" id="3.40.50.2300">
    <property type="match status" value="1"/>
</dbReference>
<dbReference type="EMBL" id="CP002116">
    <property type="protein sequence ID" value="ADK82628.1"/>
    <property type="molecule type" value="Genomic_DNA"/>
</dbReference>
<evidence type="ECO:0000256" key="6">
    <source>
        <dbReference type="PROSITE-ProRule" id="PRU00169"/>
    </source>
</evidence>
<evidence type="ECO:0000256" key="5">
    <source>
        <dbReference type="ARBA" id="ARBA00022777"/>
    </source>
</evidence>
<dbReference type="EC" id="2.7.13.3" evidence="2"/>
<reference evidence="10 11" key="1">
    <citation type="journal article" date="2010" name="Stand. Genomic Sci.">
        <title>Complete genome sequence of Spirochaeta smaragdinae type strain (SEBR 4228).</title>
        <authorList>
            <person name="Mavromatis K."/>
            <person name="Yasawong M."/>
            <person name="Chertkov O."/>
            <person name="Lapidus A."/>
            <person name="Lucas S."/>
            <person name="Nolan M."/>
            <person name="Del Rio T.G."/>
            <person name="Tice H."/>
            <person name="Cheng J.F."/>
            <person name="Pitluck S."/>
            <person name="Liolios K."/>
            <person name="Ivanova N."/>
            <person name="Tapia R."/>
            <person name="Han C."/>
            <person name="Bruce D."/>
            <person name="Goodwin L."/>
            <person name="Pati A."/>
            <person name="Chen A."/>
            <person name="Palaniappan K."/>
            <person name="Land M."/>
            <person name="Hauser L."/>
            <person name="Chang Y.J."/>
            <person name="Jeffries C.D."/>
            <person name="Detter J.C."/>
            <person name="Rohde M."/>
            <person name="Brambilla E."/>
            <person name="Spring S."/>
            <person name="Goker M."/>
            <person name="Sikorski J."/>
            <person name="Woyke T."/>
            <person name="Bristow J."/>
            <person name="Eisen J.A."/>
            <person name="Markowitz V."/>
            <person name="Hugenholtz P."/>
            <person name="Klenk H.P."/>
            <person name="Kyrpides N.C."/>
        </authorList>
    </citation>
    <scope>NUCLEOTIDE SEQUENCE [LARGE SCALE GENOMIC DNA]</scope>
    <source>
        <strain evidence="11">DSM 11293 / JCM 15392 / SEBR 4228</strain>
    </source>
</reference>
<dbReference type="PROSITE" id="PS50109">
    <property type="entry name" value="HIS_KIN"/>
    <property type="match status" value="1"/>
</dbReference>
<dbReference type="InterPro" id="IPR036097">
    <property type="entry name" value="HisK_dim/P_sf"/>
</dbReference>
<dbReference type="eggNOG" id="COG5002">
    <property type="taxonomic scope" value="Bacteria"/>
</dbReference>
<dbReference type="Pfam" id="PF08448">
    <property type="entry name" value="PAS_4"/>
    <property type="match status" value="1"/>
</dbReference>
<dbReference type="InterPro" id="IPR035965">
    <property type="entry name" value="PAS-like_dom_sf"/>
</dbReference>
<evidence type="ECO:0000256" key="1">
    <source>
        <dbReference type="ARBA" id="ARBA00000085"/>
    </source>
</evidence>
<feature type="domain" description="Histidine kinase" evidence="7">
    <location>
        <begin position="278"/>
        <end position="493"/>
    </location>
</feature>
<accession>E1R7C3</accession>
<dbReference type="Gene3D" id="3.30.450.20">
    <property type="entry name" value="PAS domain"/>
    <property type="match status" value="2"/>
</dbReference>
<organism evidence="10 11">
    <name type="scientific">Sediminispirochaeta smaragdinae (strain DSM 11293 / JCM 15392 / SEBR 4228)</name>
    <name type="common">Spirochaeta smaragdinae</name>
    <dbReference type="NCBI Taxonomy" id="573413"/>
    <lineage>
        <taxon>Bacteria</taxon>
        <taxon>Pseudomonadati</taxon>
        <taxon>Spirochaetota</taxon>
        <taxon>Spirochaetia</taxon>
        <taxon>Spirochaetales</taxon>
        <taxon>Spirochaetaceae</taxon>
        <taxon>Sediminispirochaeta</taxon>
    </lineage>
</organism>
<dbReference type="InterPro" id="IPR004358">
    <property type="entry name" value="Sig_transdc_His_kin-like_C"/>
</dbReference>
<dbReference type="PRINTS" id="PR00344">
    <property type="entry name" value="BCTRLSENSOR"/>
</dbReference>
<dbReference type="InterPro" id="IPR013656">
    <property type="entry name" value="PAS_4"/>
</dbReference>
<proteinExistence type="predicted"/>
<dbReference type="Proteomes" id="UP000002318">
    <property type="component" value="Chromosome"/>
</dbReference>
<dbReference type="PROSITE" id="PS50112">
    <property type="entry name" value="PAS"/>
    <property type="match status" value="1"/>
</dbReference>
<feature type="modified residue" description="4-aspartylphosphate" evidence="6">
    <location>
        <position position="564"/>
    </location>
</feature>
<keyword evidence="3 6" id="KW-0597">Phosphoprotein</keyword>
<dbReference type="Pfam" id="PF00072">
    <property type="entry name" value="Response_reg"/>
    <property type="match status" value="1"/>
</dbReference>
<dbReference type="SMART" id="SM00448">
    <property type="entry name" value="REC"/>
    <property type="match status" value="1"/>
</dbReference>
<evidence type="ECO:0000256" key="2">
    <source>
        <dbReference type="ARBA" id="ARBA00012438"/>
    </source>
</evidence>
<evidence type="ECO:0000256" key="3">
    <source>
        <dbReference type="ARBA" id="ARBA00022553"/>
    </source>
</evidence>
<dbReference type="HOGENOM" id="CLU_000445_114_15_12"/>
<dbReference type="RefSeq" id="WP_013256087.1">
    <property type="nucleotide sequence ID" value="NC_014364.1"/>
</dbReference>
<dbReference type="Pfam" id="PF00512">
    <property type="entry name" value="HisKA"/>
    <property type="match status" value="1"/>
</dbReference>
<dbReference type="SUPFAM" id="SSF55874">
    <property type="entry name" value="ATPase domain of HSP90 chaperone/DNA topoisomerase II/histidine kinase"/>
    <property type="match status" value="1"/>
</dbReference>
<dbReference type="CDD" id="cd00130">
    <property type="entry name" value="PAS"/>
    <property type="match status" value="1"/>
</dbReference>
<sequence>MNNNDDIFNRFIPKEIQNFVLENLPEICCYLDTDQHIVWANKAARKNLSFEAFEGEKVFCVNLWRGQSEICPTCPVKKSLKTGEIEKAILDHGANGIWEVVAFPLKNPAGKITGAMEFAYDQTEIRRKGEELEEQYQKYLMLYDKSPNPYQALDQEGNIIDVNPAWEKTLGYTKEEVIGRWFGSFLKEEYIERFRSQFIAADSEYDERTTEYEIRKKDRTFLRIAMEGCIRFPHEQTGMTSYCVFKDITTQREMQQALEVGISREKELNNKKSMLMANVSHELRTPLNGILGFVSLLQNRVKDPIELEYLEMIRHSGEKLLDIIESLLTLSSIERRKNDDTQRHFNIDHLVRSLVSMYESDGRNERLQYKVVVDERLKRLMGDGDAVSHILNQLLSNASKFSESGEISCKVSAQKKQMVIILNDQGIGIPKEEQDKVFDRFYQCEQPITRTYGGIGIGLSIVKEEVDSLGGTIELESEYGVGTKVTVKLPWSEGLQIIRQESETEEPEHAMEGRRILIAEDEMINRLFLSVLLKKAGHIVIEANNGKEAVTQAIQHKPDLILMDLSMPVMDGIEAAKNIGMNKETAEIPIVAVTAYDSDEYKTKCKSVGMKGFLAKPVDTHQLFHVMETMLK</sequence>
<dbReference type="GO" id="GO:0000155">
    <property type="term" value="F:phosphorelay sensor kinase activity"/>
    <property type="evidence" value="ECO:0007669"/>
    <property type="project" value="InterPro"/>
</dbReference>
<dbReference type="SMART" id="SM00388">
    <property type="entry name" value="HisKA"/>
    <property type="match status" value="1"/>
</dbReference>
<dbReference type="CDD" id="cd17546">
    <property type="entry name" value="REC_hyHK_CKI1_RcsC-like"/>
    <property type="match status" value="1"/>
</dbReference>
<dbReference type="KEGG" id="ssm:Spirs_3540"/>
<dbReference type="Gene3D" id="3.30.565.10">
    <property type="entry name" value="Histidine kinase-like ATPase, C-terminal domain"/>
    <property type="match status" value="1"/>
</dbReference>
<comment type="catalytic activity">
    <reaction evidence="1">
        <text>ATP + protein L-histidine = ADP + protein N-phospho-L-histidine.</text>
        <dbReference type="EC" id="2.7.13.3"/>
    </reaction>
</comment>
<keyword evidence="4" id="KW-0808">Transferase</keyword>
<dbReference type="InterPro" id="IPR003661">
    <property type="entry name" value="HisK_dim/P_dom"/>
</dbReference>
<evidence type="ECO:0000259" key="8">
    <source>
        <dbReference type="PROSITE" id="PS50110"/>
    </source>
</evidence>
<dbReference type="FunFam" id="3.30.565.10:FF:000006">
    <property type="entry name" value="Sensor histidine kinase WalK"/>
    <property type="match status" value="1"/>
</dbReference>
<dbReference type="SMART" id="SM00387">
    <property type="entry name" value="HATPase_c"/>
    <property type="match status" value="1"/>
</dbReference>
<dbReference type="PROSITE" id="PS50110">
    <property type="entry name" value="RESPONSE_REGULATORY"/>
    <property type="match status" value="1"/>
</dbReference>
<gene>
    <name evidence="10" type="ordered locus">Spirs_3540</name>
</gene>
<dbReference type="SUPFAM" id="SSF55785">
    <property type="entry name" value="PYP-like sensor domain (PAS domain)"/>
    <property type="match status" value="2"/>
</dbReference>
<dbReference type="Gene3D" id="1.10.287.130">
    <property type="match status" value="1"/>
</dbReference>
<keyword evidence="11" id="KW-1185">Reference proteome</keyword>
<keyword evidence="5 10" id="KW-0418">Kinase</keyword>
<dbReference type="NCBIfam" id="TIGR00229">
    <property type="entry name" value="sensory_box"/>
    <property type="match status" value="1"/>
</dbReference>
<evidence type="ECO:0000313" key="10">
    <source>
        <dbReference type="EMBL" id="ADK82628.1"/>
    </source>
</evidence>
<dbReference type="SUPFAM" id="SSF47384">
    <property type="entry name" value="Homodimeric domain of signal transducing histidine kinase"/>
    <property type="match status" value="1"/>
</dbReference>
<dbReference type="Pfam" id="PF13426">
    <property type="entry name" value="PAS_9"/>
    <property type="match status" value="1"/>
</dbReference>
<dbReference type="InterPro" id="IPR005467">
    <property type="entry name" value="His_kinase_dom"/>
</dbReference>
<name>E1R7C3_SEDSS</name>
<dbReference type="InterPro" id="IPR003594">
    <property type="entry name" value="HATPase_dom"/>
</dbReference>
<evidence type="ECO:0000259" key="9">
    <source>
        <dbReference type="PROSITE" id="PS50112"/>
    </source>
</evidence>
<dbReference type="InterPro" id="IPR001789">
    <property type="entry name" value="Sig_transdc_resp-reg_receiver"/>
</dbReference>
<dbReference type="STRING" id="573413.Spirs_3540"/>
<dbReference type="InterPro" id="IPR000014">
    <property type="entry name" value="PAS"/>
</dbReference>
<dbReference type="SMART" id="SM00091">
    <property type="entry name" value="PAS"/>
    <property type="match status" value="2"/>
</dbReference>
<dbReference type="eggNOG" id="COG0784">
    <property type="taxonomic scope" value="Bacteria"/>
</dbReference>
<dbReference type="InterPro" id="IPR036890">
    <property type="entry name" value="HATPase_C_sf"/>
</dbReference>
<dbReference type="InterPro" id="IPR011006">
    <property type="entry name" value="CheY-like_superfamily"/>
</dbReference>
<dbReference type="AlphaFoldDB" id="E1R7C3"/>
<dbReference type="OrthoDB" id="6192248at2"/>
<evidence type="ECO:0000313" key="11">
    <source>
        <dbReference type="Proteomes" id="UP000002318"/>
    </source>
</evidence>
<evidence type="ECO:0000259" key="7">
    <source>
        <dbReference type="PROSITE" id="PS50109"/>
    </source>
</evidence>
<feature type="domain" description="PAS" evidence="9">
    <location>
        <begin position="135"/>
        <end position="180"/>
    </location>
</feature>
<evidence type="ECO:0000256" key="4">
    <source>
        <dbReference type="ARBA" id="ARBA00022679"/>
    </source>
</evidence>